<dbReference type="NCBIfam" id="TIGR00369">
    <property type="entry name" value="unchar_dom_1"/>
    <property type="match status" value="1"/>
</dbReference>
<reference evidence="3 4" key="1">
    <citation type="journal article" date="2016" name="Int. J. Syst. Evol. Microbiol.">
        <title>Caldimicrobium thiodismutans sp. nov., a sulfur-disproportionating bacterium isolated from a hot spring, and emended description of the genus Caldimicrobium.</title>
        <authorList>
            <person name="Kojima H."/>
            <person name="Umezawa K."/>
            <person name="Fukui M."/>
        </authorList>
    </citation>
    <scope>NUCLEOTIDE SEQUENCE [LARGE SCALE GENOMIC DNA]</scope>
    <source>
        <strain evidence="3 4">TF1</strain>
    </source>
</reference>
<evidence type="ECO:0000259" key="2">
    <source>
        <dbReference type="Pfam" id="PF03061"/>
    </source>
</evidence>
<dbReference type="STRING" id="1653476.THC_1670"/>
<dbReference type="InterPro" id="IPR052723">
    <property type="entry name" value="Acyl-CoA_thioesterase_PaaI"/>
</dbReference>
<feature type="domain" description="Thioesterase" evidence="2">
    <location>
        <begin position="54"/>
        <end position="121"/>
    </location>
</feature>
<dbReference type="Pfam" id="PF03061">
    <property type="entry name" value="4HBT"/>
    <property type="match status" value="1"/>
</dbReference>
<dbReference type="InterPro" id="IPR006683">
    <property type="entry name" value="Thioestr_dom"/>
</dbReference>
<dbReference type="OrthoDB" id="32575at2"/>
<dbReference type="RefSeq" id="WP_068516051.1">
    <property type="nucleotide sequence ID" value="NZ_AP014945.1"/>
</dbReference>
<keyword evidence="4" id="KW-1185">Reference proteome</keyword>
<dbReference type="InterPro" id="IPR029069">
    <property type="entry name" value="HotDog_dom_sf"/>
</dbReference>
<proteinExistence type="predicted"/>
<sequence length="141" mass="15657">MEEKTYEKVRDHIYKNDRLFAFLGAEVTDMGEGFAEVSMTVTENHLNAADVCQGGVIFTLADLAFALASNSYGTLALAINATINYFKPAKIGDTLKARAEEFNRGKSLATYHITITKEGTNEKVAFFTGMVYRFDKSIFSE</sequence>
<dbReference type="PANTHER" id="PTHR42856:SF1">
    <property type="entry name" value="ACYL-COENZYME A THIOESTERASE PAAI"/>
    <property type="match status" value="1"/>
</dbReference>
<evidence type="ECO:0000256" key="1">
    <source>
        <dbReference type="ARBA" id="ARBA00022801"/>
    </source>
</evidence>
<dbReference type="SUPFAM" id="SSF54637">
    <property type="entry name" value="Thioesterase/thiol ester dehydrase-isomerase"/>
    <property type="match status" value="1"/>
</dbReference>
<organism evidence="3 4">
    <name type="scientific">Caldimicrobium thiodismutans</name>
    <dbReference type="NCBI Taxonomy" id="1653476"/>
    <lineage>
        <taxon>Bacteria</taxon>
        <taxon>Pseudomonadati</taxon>
        <taxon>Thermodesulfobacteriota</taxon>
        <taxon>Thermodesulfobacteria</taxon>
        <taxon>Thermodesulfobacteriales</taxon>
        <taxon>Thermodesulfobacteriaceae</taxon>
        <taxon>Caldimicrobium</taxon>
    </lineage>
</organism>
<dbReference type="Gene3D" id="3.10.129.10">
    <property type="entry name" value="Hotdog Thioesterase"/>
    <property type="match status" value="1"/>
</dbReference>
<dbReference type="KEGG" id="cthi:THC_1670"/>
<protein>
    <submittedName>
        <fullName evidence="3">Phenylacetic acid degradation protein</fullName>
    </submittedName>
</protein>
<name>A0A0U5AZA4_9BACT</name>
<dbReference type="GO" id="GO:0016289">
    <property type="term" value="F:acyl-CoA hydrolase activity"/>
    <property type="evidence" value="ECO:0007669"/>
    <property type="project" value="TreeGrafter"/>
</dbReference>
<dbReference type="AlphaFoldDB" id="A0A0U5AZA4"/>
<dbReference type="EMBL" id="AP014945">
    <property type="protein sequence ID" value="BAU24030.1"/>
    <property type="molecule type" value="Genomic_DNA"/>
</dbReference>
<dbReference type="InterPro" id="IPR003736">
    <property type="entry name" value="PAAI_dom"/>
</dbReference>
<dbReference type="PATRIC" id="fig|1653476.3.peg.1741"/>
<evidence type="ECO:0000313" key="3">
    <source>
        <dbReference type="EMBL" id="BAU24030.1"/>
    </source>
</evidence>
<reference evidence="4" key="2">
    <citation type="journal article" date="2016" name="Int. J. Syst. Evol. Microbiol.">
        <title>Caldimicrobium thiodismutans sp. nov., a sulfur-disproportionating bacterium isolated from a hot spring.</title>
        <authorList>
            <person name="Kojima H."/>
            <person name="Umezawa K."/>
            <person name="Fukui M."/>
        </authorList>
    </citation>
    <scope>NUCLEOTIDE SEQUENCE [LARGE SCALE GENOMIC DNA]</scope>
    <source>
        <strain evidence="4">TF1</strain>
    </source>
</reference>
<keyword evidence="1" id="KW-0378">Hydrolase</keyword>
<dbReference type="CDD" id="cd03443">
    <property type="entry name" value="PaaI_thioesterase"/>
    <property type="match status" value="1"/>
</dbReference>
<dbReference type="PANTHER" id="PTHR42856">
    <property type="entry name" value="ACYL-COENZYME A THIOESTERASE PAAI"/>
    <property type="match status" value="1"/>
</dbReference>
<gene>
    <name evidence="3" type="ORF">THC_1670</name>
</gene>
<dbReference type="Proteomes" id="UP000068196">
    <property type="component" value="Chromosome"/>
</dbReference>
<accession>A0A0U5AZA4</accession>
<evidence type="ECO:0000313" key="4">
    <source>
        <dbReference type="Proteomes" id="UP000068196"/>
    </source>
</evidence>